<name>A0AA48M6X7_9BACL</name>
<accession>A0AA48M6X7</accession>
<dbReference type="Proteomes" id="UP001189619">
    <property type="component" value="Chromosome"/>
</dbReference>
<proteinExistence type="predicted"/>
<sequence>MLFPNLPIKTAGGKVFWDTLDRRNGWKLQQNLFTGHFRILDPDDVRQAWGTDESEMWRTFRNFTGSRSE</sequence>
<organism evidence="1 2">
    <name type="scientific">Brevibacillus aydinogluensis</name>
    <dbReference type="NCBI Taxonomy" id="927786"/>
    <lineage>
        <taxon>Bacteria</taxon>
        <taxon>Bacillati</taxon>
        <taxon>Bacillota</taxon>
        <taxon>Bacilli</taxon>
        <taxon>Bacillales</taxon>
        <taxon>Paenibacillaceae</taxon>
        <taxon>Brevibacillus</taxon>
    </lineage>
</organism>
<dbReference type="EMBL" id="OY569118">
    <property type="protein sequence ID" value="CAJ1001058.1"/>
    <property type="molecule type" value="Genomic_DNA"/>
</dbReference>
<dbReference type="RefSeq" id="WP_304415002.1">
    <property type="nucleotide sequence ID" value="NZ_OY569118.1"/>
</dbReference>
<evidence type="ECO:0000313" key="1">
    <source>
        <dbReference type="EMBL" id="CAJ1001058.1"/>
    </source>
</evidence>
<protein>
    <submittedName>
        <fullName evidence="1">DUF2442 domain-containing protein</fullName>
    </submittedName>
</protein>
<reference evidence="1" key="1">
    <citation type="submission" date="2023-07" db="EMBL/GenBank/DDBJ databases">
        <authorList>
            <person name="Ivanov I."/>
            <person name="Teneva D."/>
            <person name="Stoikov I."/>
        </authorList>
    </citation>
    <scope>NUCLEOTIDE SEQUENCE</scope>
    <source>
        <strain evidence="1">4475</strain>
    </source>
</reference>
<dbReference type="AlphaFoldDB" id="A0AA48M6X7"/>
<evidence type="ECO:0000313" key="2">
    <source>
        <dbReference type="Proteomes" id="UP001189619"/>
    </source>
</evidence>
<dbReference type="KEGG" id="bayd:BSPP4475_01800"/>
<gene>
    <name evidence="1" type="ORF">BSPP4475_01800</name>
</gene>
<keyword evidence="2" id="KW-1185">Reference proteome</keyword>